<evidence type="ECO:0000256" key="3">
    <source>
        <dbReference type="ARBA" id="ARBA00022691"/>
    </source>
</evidence>
<dbReference type="RefSeq" id="WP_379862253.1">
    <property type="nucleotide sequence ID" value="NZ_JBHMFC010000103.1"/>
</dbReference>
<dbReference type="Gene3D" id="3.40.50.150">
    <property type="entry name" value="Vaccinia Virus protein VP39"/>
    <property type="match status" value="1"/>
</dbReference>
<dbReference type="GO" id="GO:0032259">
    <property type="term" value="P:methylation"/>
    <property type="evidence" value="ECO:0007669"/>
    <property type="project" value="UniProtKB-KW"/>
</dbReference>
<dbReference type="Proteomes" id="UP001589585">
    <property type="component" value="Unassembled WGS sequence"/>
</dbReference>
<keyword evidence="1 4" id="KW-0489">Methyltransferase</keyword>
<protein>
    <submittedName>
        <fullName evidence="4">Class I SAM-dependent methyltransferase</fullName>
        <ecNumber evidence="4">2.1.1.222</ecNumber>
        <ecNumber evidence="4">2.1.1.64</ecNumber>
    </submittedName>
</protein>
<keyword evidence="3" id="KW-0949">S-adenosyl-L-methionine</keyword>
<dbReference type="SUPFAM" id="SSF53335">
    <property type="entry name" value="S-adenosyl-L-methionine-dependent methyltransferases"/>
    <property type="match status" value="1"/>
</dbReference>
<keyword evidence="5" id="KW-1185">Reference proteome</keyword>
<dbReference type="EC" id="2.1.1.64" evidence="4"/>
<keyword evidence="2 4" id="KW-0808">Transferase</keyword>
<evidence type="ECO:0000313" key="4">
    <source>
        <dbReference type="EMBL" id="MFB9058007.1"/>
    </source>
</evidence>
<dbReference type="PANTHER" id="PTHR43464">
    <property type="entry name" value="METHYLTRANSFERASE"/>
    <property type="match status" value="1"/>
</dbReference>
<comment type="caution">
    <text evidence="4">The sequence shown here is derived from an EMBL/GenBank/DDBJ whole genome shotgun (WGS) entry which is preliminary data.</text>
</comment>
<dbReference type="CDD" id="cd02440">
    <property type="entry name" value="AdoMet_MTases"/>
    <property type="match status" value="1"/>
</dbReference>
<evidence type="ECO:0000256" key="1">
    <source>
        <dbReference type="ARBA" id="ARBA00022603"/>
    </source>
</evidence>
<evidence type="ECO:0000256" key="2">
    <source>
        <dbReference type="ARBA" id="ARBA00022679"/>
    </source>
</evidence>
<dbReference type="GO" id="GO:0061542">
    <property type="term" value="F:3-demethylubiquinol 3-O-methyltransferase activity"/>
    <property type="evidence" value="ECO:0007669"/>
    <property type="project" value="UniProtKB-EC"/>
</dbReference>
<dbReference type="InterPro" id="IPR029063">
    <property type="entry name" value="SAM-dependent_MTases_sf"/>
</dbReference>
<reference evidence="4 5" key="1">
    <citation type="submission" date="2024-09" db="EMBL/GenBank/DDBJ databases">
        <authorList>
            <person name="Sun Q."/>
            <person name="Mori K."/>
        </authorList>
    </citation>
    <scope>NUCLEOTIDE SEQUENCE [LARGE SCALE GENOMIC DNA]</scope>
    <source>
        <strain evidence="4 5">CECT 8622</strain>
    </source>
</reference>
<proteinExistence type="predicted"/>
<dbReference type="Pfam" id="PF13489">
    <property type="entry name" value="Methyltransf_23"/>
    <property type="match status" value="1"/>
</dbReference>
<dbReference type="PANTHER" id="PTHR43464:SF19">
    <property type="entry name" value="UBIQUINONE BIOSYNTHESIS O-METHYLTRANSFERASE, MITOCHONDRIAL"/>
    <property type="match status" value="1"/>
</dbReference>
<name>A0ABV5FEW6_9FLAO</name>
<gene>
    <name evidence="4" type="ORF">ACFFU9_14775</name>
</gene>
<evidence type="ECO:0000313" key="5">
    <source>
        <dbReference type="Proteomes" id="UP001589585"/>
    </source>
</evidence>
<dbReference type="EC" id="2.1.1.222" evidence="4"/>
<dbReference type="GO" id="GO:0102208">
    <property type="term" value="F:2-polyprenyl-6-hydroxyphenol methylase activity"/>
    <property type="evidence" value="ECO:0007669"/>
    <property type="project" value="UniProtKB-EC"/>
</dbReference>
<accession>A0ABV5FEW6</accession>
<organism evidence="4 5">
    <name type="scientific">Mariniflexile ostreae</name>
    <dbReference type="NCBI Taxonomy" id="1520892"/>
    <lineage>
        <taxon>Bacteria</taxon>
        <taxon>Pseudomonadati</taxon>
        <taxon>Bacteroidota</taxon>
        <taxon>Flavobacteriia</taxon>
        <taxon>Flavobacteriales</taxon>
        <taxon>Flavobacteriaceae</taxon>
        <taxon>Mariniflexile</taxon>
    </lineage>
</organism>
<sequence length="263" mass="29601">MKDLFGNALRDYQNGNYTEDLVTATNISDDDILPLPYLFRDFKTMPKLEKKALKLAKGSVLDVGCGAGSHSLYLQKQGLKVKAIDISKGAIEVATKRGVSHTKVEAILNETETFDTILLLMNGTGIFQELSQISIYLKHLKSLLNSGGQILIDSSDIKYMYEDEDGGFWMDANANYYGELDYFLFYKGEEENPMKWLYLDFDTLKLACETIGLHCELVLEGDHFDYLARLVLAETKKNQAPSGFYSVELSLKNKIPRTTARGM</sequence>
<dbReference type="EMBL" id="JBHMFC010000103">
    <property type="protein sequence ID" value="MFB9058007.1"/>
    <property type="molecule type" value="Genomic_DNA"/>
</dbReference>